<dbReference type="EMBL" id="CP157675">
    <property type="protein sequence ID" value="XBP70728.1"/>
    <property type="molecule type" value="Genomic_DNA"/>
</dbReference>
<sequence length="58" mass="6404">MASAVVLKDGTLNNPCLVAEKMIYRQGLAGFVPCFFDGFLPIYADYLTALLRFKLLAC</sequence>
<evidence type="ECO:0000313" key="1">
    <source>
        <dbReference type="EMBL" id="XBP70728.1"/>
    </source>
</evidence>
<proteinExistence type="predicted"/>
<name>A0AAU7LTF5_9BURK</name>
<accession>A0AAU7LTF5</accession>
<reference evidence="1" key="1">
    <citation type="submission" date="2024-05" db="EMBL/GenBank/DDBJ databases">
        <authorList>
            <person name="Bunk B."/>
            <person name="Swiderski J."/>
            <person name="Sproer C."/>
            <person name="Thiel V."/>
        </authorList>
    </citation>
    <scope>NUCLEOTIDE SEQUENCE</scope>
    <source>
        <strain evidence="1">DSM 17735</strain>
    </source>
</reference>
<protein>
    <submittedName>
        <fullName evidence="1">Uncharacterized protein</fullName>
    </submittedName>
</protein>
<organism evidence="1">
    <name type="scientific">Polaromonas hydrogenivorans</name>
    <dbReference type="NCBI Taxonomy" id="335476"/>
    <lineage>
        <taxon>Bacteria</taxon>
        <taxon>Pseudomonadati</taxon>
        <taxon>Pseudomonadota</taxon>
        <taxon>Betaproteobacteria</taxon>
        <taxon>Burkholderiales</taxon>
        <taxon>Comamonadaceae</taxon>
        <taxon>Polaromonas</taxon>
    </lineage>
</organism>
<gene>
    <name evidence="1" type="ORF">ABLV49_02635</name>
</gene>
<dbReference type="RefSeq" id="WP_349280065.1">
    <property type="nucleotide sequence ID" value="NZ_CBCSCU010000039.1"/>
</dbReference>
<dbReference type="AlphaFoldDB" id="A0AAU7LTF5"/>